<evidence type="ECO:0000259" key="3">
    <source>
        <dbReference type="SMART" id="SM00198"/>
    </source>
</evidence>
<proteinExistence type="predicted"/>
<name>A0A0P5RQV4_9CRUS</name>
<feature type="domain" description="SCP" evidence="3">
    <location>
        <begin position="57"/>
        <end position="219"/>
    </location>
</feature>
<dbReference type="GO" id="GO:0005576">
    <property type="term" value="C:extracellular region"/>
    <property type="evidence" value="ECO:0007669"/>
    <property type="project" value="InterPro"/>
</dbReference>
<dbReference type="SUPFAM" id="SSF55797">
    <property type="entry name" value="PR-1-like"/>
    <property type="match status" value="1"/>
</dbReference>
<dbReference type="PROSITE" id="PS01010">
    <property type="entry name" value="CRISP_2"/>
    <property type="match status" value="1"/>
</dbReference>
<dbReference type="Pfam" id="PF00188">
    <property type="entry name" value="CAP"/>
    <property type="match status" value="1"/>
</dbReference>
<evidence type="ECO:0000256" key="2">
    <source>
        <dbReference type="SAM" id="SignalP"/>
    </source>
</evidence>
<feature type="chain" id="PRO_5007423417" evidence="2">
    <location>
        <begin position="21"/>
        <end position="519"/>
    </location>
</feature>
<dbReference type="CDD" id="cd05380">
    <property type="entry name" value="CAP_euk"/>
    <property type="match status" value="1"/>
</dbReference>
<dbReference type="InterPro" id="IPR014044">
    <property type="entry name" value="CAP_dom"/>
</dbReference>
<dbReference type="InterPro" id="IPR018244">
    <property type="entry name" value="Allrgn_V5/Tpx1_CS"/>
</dbReference>
<dbReference type="SMART" id="SM00198">
    <property type="entry name" value="SCP"/>
    <property type="match status" value="1"/>
</dbReference>
<dbReference type="PANTHER" id="PTHR10334">
    <property type="entry name" value="CYSTEINE-RICH SECRETORY PROTEIN-RELATED"/>
    <property type="match status" value="1"/>
</dbReference>
<dbReference type="AlphaFoldDB" id="A0A0P5RQV4"/>
<dbReference type="PROSITE" id="PS01009">
    <property type="entry name" value="CRISP_1"/>
    <property type="match status" value="1"/>
</dbReference>
<evidence type="ECO:0000256" key="1">
    <source>
        <dbReference type="SAM" id="MobiDB-lite"/>
    </source>
</evidence>
<sequence>MMILHPFVTFLAVLLVSCRAQDRSTYCRLSSQHTMCRFQNDGPKCDGTVSTRVVDRSNRQVILQTHNTLRSIVASGQESRGQPGPQPRASNMQMMTWDDELATVAQRLAEQCLFEHDCNECRKVGRFPVGQNLAVEWTTGPPLPTNWKKQVTRWYEEVEEFPNTSARKFEFSVVTGHYSQIIWADTNRVGCGFTSFRDNGTFETNLYVCNYGPAGNFVGLPSYKVGEPCSQCPANTACSTRFPNLCESTKKNPESSVESPAEELSNEILPRPTGKPIRPPSKVMTSSGSVVQRPPHAMAAAPVTERPTVNKPVIVTQSPVMQKPIVATQGPIMKPTSPQLSLPALANNRATVQKDFVCQVGRGACRAVFKGTAWSFRPQPSSVNQIGHLETRVPVGQLTELQINQSFPAPIKNAHVCLSFQMKQRVEIDEDEEETSWVIPPLLIKIQPEKSQSVVVPISSGVESKWIQVKLAASRIRTPFKLHFQQTGPRSEDKPAFSSRTNLQMVLGELRIFNGNCTP</sequence>
<dbReference type="FunFam" id="3.40.33.10:FF:000035">
    <property type="entry name" value="CRISP3: cysteine-rich secretory protein, putative"/>
    <property type="match status" value="1"/>
</dbReference>
<keyword evidence="2" id="KW-0732">Signal</keyword>
<dbReference type="Gene3D" id="3.40.33.10">
    <property type="entry name" value="CAP"/>
    <property type="match status" value="1"/>
</dbReference>
<feature type="signal peptide" evidence="2">
    <location>
        <begin position="1"/>
        <end position="20"/>
    </location>
</feature>
<protein>
    <submittedName>
        <fullName evidence="4">Venom allergen</fullName>
    </submittedName>
</protein>
<dbReference type="EMBL" id="GDIQ01032281">
    <property type="protein sequence ID" value="JAN62456.1"/>
    <property type="molecule type" value="Transcribed_RNA"/>
</dbReference>
<dbReference type="EMBL" id="GDIQ01098749">
    <property type="protein sequence ID" value="JAL52977.1"/>
    <property type="molecule type" value="Transcribed_RNA"/>
</dbReference>
<dbReference type="InterPro" id="IPR002413">
    <property type="entry name" value="V5_allergen-like"/>
</dbReference>
<dbReference type="PRINTS" id="PR00837">
    <property type="entry name" value="V5TPXLIKE"/>
</dbReference>
<dbReference type="OrthoDB" id="414826at2759"/>
<feature type="region of interest" description="Disordered" evidence="1">
    <location>
        <begin position="248"/>
        <end position="301"/>
    </location>
</feature>
<dbReference type="InterPro" id="IPR035940">
    <property type="entry name" value="CAP_sf"/>
</dbReference>
<dbReference type="PRINTS" id="PR00838">
    <property type="entry name" value="V5ALLERGEN"/>
</dbReference>
<reference evidence="4" key="1">
    <citation type="submission" date="2015-10" db="EMBL/GenBank/DDBJ databases">
        <title>EvidentialGene: Evidence-directed Construction of Complete mRNA Transcriptomes without Genomes.</title>
        <authorList>
            <person name="Gilbert D.G."/>
        </authorList>
    </citation>
    <scope>NUCLEOTIDE SEQUENCE</scope>
</reference>
<organism evidence="4">
    <name type="scientific">Daphnia magna</name>
    <dbReference type="NCBI Taxonomy" id="35525"/>
    <lineage>
        <taxon>Eukaryota</taxon>
        <taxon>Metazoa</taxon>
        <taxon>Ecdysozoa</taxon>
        <taxon>Arthropoda</taxon>
        <taxon>Crustacea</taxon>
        <taxon>Branchiopoda</taxon>
        <taxon>Diplostraca</taxon>
        <taxon>Cladocera</taxon>
        <taxon>Anomopoda</taxon>
        <taxon>Daphniidae</taxon>
        <taxon>Daphnia</taxon>
    </lineage>
</organism>
<accession>A0A0P5RQV4</accession>
<evidence type="ECO:0000313" key="4">
    <source>
        <dbReference type="EMBL" id="JAL52977.1"/>
    </source>
</evidence>
<dbReference type="InterPro" id="IPR001283">
    <property type="entry name" value="CRISP-related"/>
</dbReference>